<keyword evidence="5" id="KW-1185">Reference proteome</keyword>
<protein>
    <submittedName>
        <fullName evidence="3 4">Uncharacterized protein</fullName>
    </submittedName>
</protein>
<dbReference type="Proteomes" id="UP000002320">
    <property type="component" value="Unassembled WGS sequence"/>
</dbReference>
<feature type="chain" id="PRO_5014566861" evidence="2">
    <location>
        <begin position="23"/>
        <end position="42"/>
    </location>
</feature>
<accession>B0WNU1</accession>
<reference evidence="3" key="1">
    <citation type="submission" date="2007-03" db="EMBL/GenBank/DDBJ databases">
        <title>Annotation of Culex pipiens quinquefasciatus.</title>
        <authorList>
            <consortium name="The Broad Institute Genome Sequencing Platform"/>
            <person name="Atkinson P.W."/>
            <person name="Hemingway J."/>
            <person name="Christensen B.M."/>
            <person name="Higgs S."/>
            <person name="Kodira C."/>
            <person name="Hannick L."/>
            <person name="Megy K."/>
            <person name="O'Leary S."/>
            <person name="Pearson M."/>
            <person name="Haas B.J."/>
            <person name="Mauceli E."/>
            <person name="Wortman J.R."/>
            <person name="Lee N.H."/>
            <person name="Guigo R."/>
            <person name="Stanke M."/>
            <person name="Alvarado L."/>
            <person name="Amedeo P."/>
            <person name="Antoine C.H."/>
            <person name="Arensburger P."/>
            <person name="Bidwell S.L."/>
            <person name="Crawford M."/>
            <person name="Camaro F."/>
            <person name="Devon K."/>
            <person name="Engels R."/>
            <person name="Hammond M."/>
            <person name="Howarth C."/>
            <person name="Koehrsen M."/>
            <person name="Lawson D."/>
            <person name="Montgomery P."/>
            <person name="Nene V."/>
            <person name="Nusbaum C."/>
            <person name="Puiu D."/>
            <person name="Romero-Severson J."/>
            <person name="Severson D.W."/>
            <person name="Shumway M."/>
            <person name="Sisk P."/>
            <person name="Stolte C."/>
            <person name="Zeng Q."/>
            <person name="Eisenstadt E."/>
            <person name="Fraser-Liggett C."/>
            <person name="Strausberg R."/>
            <person name="Galagan J."/>
            <person name="Birren B."/>
            <person name="Collins F.H."/>
        </authorList>
    </citation>
    <scope>NUCLEOTIDE SEQUENCE [LARGE SCALE GENOMIC DNA]</scope>
    <source>
        <strain evidence="3">JHB</strain>
    </source>
</reference>
<dbReference type="EnsemblMetazoa" id="CPIJ008809-RA">
    <property type="protein sequence ID" value="CPIJ008809-PA"/>
    <property type="gene ID" value="CPIJ008809"/>
</dbReference>
<evidence type="ECO:0000313" key="5">
    <source>
        <dbReference type="Proteomes" id="UP000002320"/>
    </source>
</evidence>
<keyword evidence="2" id="KW-0732">Signal</keyword>
<evidence type="ECO:0000256" key="2">
    <source>
        <dbReference type="SAM" id="SignalP"/>
    </source>
</evidence>
<dbReference type="VEuPathDB" id="VectorBase:CPIJ008809"/>
<feature type="signal peptide" evidence="2">
    <location>
        <begin position="1"/>
        <end position="22"/>
    </location>
</feature>
<name>B0WNU1_CULQU</name>
<dbReference type="InParanoid" id="B0WNU1"/>
<evidence type="ECO:0000313" key="3">
    <source>
        <dbReference type="EMBL" id="EDS31936.1"/>
    </source>
</evidence>
<dbReference type="EMBL" id="DS232015">
    <property type="protein sequence ID" value="EDS31936.1"/>
    <property type="molecule type" value="Genomic_DNA"/>
</dbReference>
<sequence length="42" mass="4292">MKFSLIGVVIAAVLALAGSAAGEAARGGYLPRPTRPWPIGKK</sequence>
<dbReference type="AlphaFoldDB" id="B0WNU1"/>
<organism>
    <name type="scientific">Culex quinquefasciatus</name>
    <name type="common">Southern house mosquito</name>
    <name type="synonym">Culex pungens</name>
    <dbReference type="NCBI Taxonomy" id="7176"/>
    <lineage>
        <taxon>Eukaryota</taxon>
        <taxon>Metazoa</taxon>
        <taxon>Ecdysozoa</taxon>
        <taxon>Arthropoda</taxon>
        <taxon>Hexapoda</taxon>
        <taxon>Insecta</taxon>
        <taxon>Pterygota</taxon>
        <taxon>Neoptera</taxon>
        <taxon>Endopterygota</taxon>
        <taxon>Diptera</taxon>
        <taxon>Nematocera</taxon>
        <taxon>Culicoidea</taxon>
        <taxon>Culicidae</taxon>
        <taxon>Culicinae</taxon>
        <taxon>Culicini</taxon>
        <taxon>Culex</taxon>
        <taxon>Culex</taxon>
    </lineage>
</organism>
<evidence type="ECO:0000313" key="4">
    <source>
        <dbReference type="EnsemblMetazoa" id="CPIJ008809-PA"/>
    </source>
</evidence>
<proteinExistence type="predicted"/>
<evidence type="ECO:0000256" key="1">
    <source>
        <dbReference type="SAM" id="MobiDB-lite"/>
    </source>
</evidence>
<dbReference type="HOGENOM" id="CLU_3261044_0_0_1"/>
<gene>
    <name evidence="4" type="primary">6041064</name>
    <name evidence="3" type="ORF">CpipJ_CPIJ008809</name>
</gene>
<dbReference type="KEGG" id="cqu:CpipJ_CPIJ008809"/>
<reference evidence="4" key="2">
    <citation type="submission" date="2020-05" db="UniProtKB">
        <authorList>
            <consortium name="EnsemblMetazoa"/>
        </authorList>
    </citation>
    <scope>IDENTIFICATION</scope>
    <source>
        <strain evidence="4">JHB</strain>
    </source>
</reference>
<feature type="region of interest" description="Disordered" evidence="1">
    <location>
        <begin position="22"/>
        <end position="42"/>
    </location>
</feature>